<reference evidence="1 2" key="1">
    <citation type="journal article" date="2022" name="Genome Biol. Evol.">
        <title>The Spruce Budworm Genome: Reconstructing the Evolutionary History of Antifreeze Proteins.</title>
        <authorList>
            <person name="Beliveau C."/>
            <person name="Gagne P."/>
            <person name="Picq S."/>
            <person name="Vernygora O."/>
            <person name="Keeling C.I."/>
            <person name="Pinkney K."/>
            <person name="Doucet D."/>
            <person name="Wen F."/>
            <person name="Johnston J.S."/>
            <person name="Maaroufi H."/>
            <person name="Boyle B."/>
            <person name="Laroche J."/>
            <person name="Dewar K."/>
            <person name="Juretic N."/>
            <person name="Blackburn G."/>
            <person name="Nisole A."/>
            <person name="Brunet B."/>
            <person name="Brandao M."/>
            <person name="Lumley L."/>
            <person name="Duan J."/>
            <person name="Quan G."/>
            <person name="Lucarotti C.J."/>
            <person name="Roe A.D."/>
            <person name="Sperling F.A.H."/>
            <person name="Levesque R.C."/>
            <person name="Cusson M."/>
        </authorList>
    </citation>
    <scope>NUCLEOTIDE SEQUENCE [LARGE SCALE GENOMIC DNA]</scope>
    <source>
        <strain evidence="1">Glfc:IPQL:Cfum</strain>
    </source>
</reference>
<gene>
    <name evidence="1" type="ORF">MSG28_007451</name>
</gene>
<name>A0ACC0JXP9_CHOFU</name>
<dbReference type="EMBL" id="CM046112">
    <property type="protein sequence ID" value="KAI8428777.1"/>
    <property type="molecule type" value="Genomic_DNA"/>
</dbReference>
<proteinExistence type="predicted"/>
<keyword evidence="2" id="KW-1185">Reference proteome</keyword>
<accession>A0ACC0JXP9</accession>
<dbReference type="Proteomes" id="UP001064048">
    <property type="component" value="Chromosome 12"/>
</dbReference>
<organism evidence="1 2">
    <name type="scientific">Choristoneura fumiferana</name>
    <name type="common">Spruce budworm moth</name>
    <name type="synonym">Archips fumiferana</name>
    <dbReference type="NCBI Taxonomy" id="7141"/>
    <lineage>
        <taxon>Eukaryota</taxon>
        <taxon>Metazoa</taxon>
        <taxon>Ecdysozoa</taxon>
        <taxon>Arthropoda</taxon>
        <taxon>Hexapoda</taxon>
        <taxon>Insecta</taxon>
        <taxon>Pterygota</taxon>
        <taxon>Neoptera</taxon>
        <taxon>Endopterygota</taxon>
        <taxon>Lepidoptera</taxon>
        <taxon>Glossata</taxon>
        <taxon>Ditrysia</taxon>
        <taxon>Tortricoidea</taxon>
        <taxon>Tortricidae</taxon>
        <taxon>Tortricinae</taxon>
        <taxon>Choristoneura</taxon>
    </lineage>
</organism>
<evidence type="ECO:0000313" key="2">
    <source>
        <dbReference type="Proteomes" id="UP001064048"/>
    </source>
</evidence>
<evidence type="ECO:0000313" key="1">
    <source>
        <dbReference type="EMBL" id="KAI8428777.1"/>
    </source>
</evidence>
<sequence length="162" mass="17483">MNNVRQSQTSPDKAKGVQGGAPILLQECENKTTEDANFACEATSKTLKPGTLERAVSFICSKPINAARLHGCVSTRDVQGCAAWTVFFIYLSSHSIALVETAEQREARPHPVYYKLFITCGLRLEPSPAASTSPSADAPKTPSPPRLQQQQGSTGMKKQAHP</sequence>
<protein>
    <submittedName>
        <fullName evidence="1">Uncharacterized protein</fullName>
    </submittedName>
</protein>
<comment type="caution">
    <text evidence="1">The sequence shown here is derived from an EMBL/GenBank/DDBJ whole genome shotgun (WGS) entry which is preliminary data.</text>
</comment>